<proteinExistence type="predicted"/>
<dbReference type="Proteomes" id="UP000261174">
    <property type="component" value="Unassembled WGS sequence"/>
</dbReference>
<dbReference type="InterPro" id="IPR011989">
    <property type="entry name" value="ARM-like"/>
</dbReference>
<accession>A0A3E1NZH2</accession>
<evidence type="ECO:0000259" key="1">
    <source>
        <dbReference type="PROSITE" id="PS51977"/>
    </source>
</evidence>
<dbReference type="Pfam" id="PF05406">
    <property type="entry name" value="WGR"/>
    <property type="match status" value="1"/>
</dbReference>
<evidence type="ECO:0000313" key="2">
    <source>
        <dbReference type="EMBL" id="RFM33347.1"/>
    </source>
</evidence>
<dbReference type="SUPFAM" id="SSF48371">
    <property type="entry name" value="ARM repeat"/>
    <property type="match status" value="1"/>
</dbReference>
<name>A0A3E1NZH2_9BACT</name>
<dbReference type="OrthoDB" id="435394at2"/>
<dbReference type="RefSeq" id="WP_116855194.1">
    <property type="nucleotide sequence ID" value="NZ_QTJV01000007.1"/>
</dbReference>
<dbReference type="Gene3D" id="2.20.140.10">
    <property type="entry name" value="WGR domain"/>
    <property type="match status" value="1"/>
</dbReference>
<organism evidence="2 3">
    <name type="scientific">Chitinophaga silvisoli</name>
    <dbReference type="NCBI Taxonomy" id="2291814"/>
    <lineage>
        <taxon>Bacteria</taxon>
        <taxon>Pseudomonadati</taxon>
        <taxon>Bacteroidota</taxon>
        <taxon>Chitinophagia</taxon>
        <taxon>Chitinophagales</taxon>
        <taxon>Chitinophagaceae</taxon>
        <taxon>Chitinophaga</taxon>
    </lineage>
</organism>
<dbReference type="AlphaFoldDB" id="A0A3E1NZH2"/>
<gene>
    <name evidence="2" type="ORF">DXN04_20200</name>
</gene>
<reference evidence="2 3" key="1">
    <citation type="submission" date="2018-08" db="EMBL/GenBank/DDBJ databases">
        <title>Chitinophaga sp. K20C18050901, a novel bacterium isolated from forest soil.</title>
        <authorList>
            <person name="Wang C."/>
        </authorList>
    </citation>
    <scope>NUCLEOTIDE SEQUENCE [LARGE SCALE GENOMIC DNA]</scope>
    <source>
        <strain evidence="2 3">K20C18050901</strain>
    </source>
</reference>
<comment type="caution">
    <text evidence="2">The sequence shown here is derived from an EMBL/GenBank/DDBJ whole genome shotgun (WGS) entry which is preliminary data.</text>
</comment>
<sequence length="1077" mass="122246">MRFVKQTVLYFKEGTSDKTYEIDLCETGPGQYIVNFRYGKRGAALKEGSKTATPVSLEEATAIFDALEKEKRSKGYTGEADGVATTAYTSVPVDDVSDPFHKAILKRLDDAMTGKQSFKTKWTTSRVIWAAGELKIRAAAPVIMRLIEKGNAMQRYAAIWALGRCGDPAAISLVSSYIDNSTYPQYLRQMATNAVLQLSSGAERTTFITRSLQALPAEFQAAIHAQDMQALTQLLDQRVMKLNEPTYQLLEDLYVVAAENIPVRHLLHSLFAALPLRPSYFRHIRHLYKQAEMRDDHALTALFSVRFEREHHMFTSQGKPSPELKKPLSKIAYSNRTRRHFRKRTLLHLKELGQRKELEYVKLATALLLQYDQQIYNQKAYTNNYTTYDYSTRRYTTHEIRYPANRTAVYLNYILRGNDPALQLEGGSYWRYKDKLTPQEENNDGKKVDSPKKEGFLNQLSNIFKSPKKEENVQPKESGEKVVSEAPHSDIPFLSLWHQLPQAFIQLLISGRMEEIHAFAYAELQASPQFEAIKEKIDANVIGGLLINPYPIPQQFGLALAKEKYNPAAPSLPLFVALMNSPLKEARDLGVQWIRQSIEFCFQDTEFVAALIFAAYDEVRQIAIDRLSTTLLPLDKARVVIGRAVGVLLSQRAPNDAVYKLLTAGCRILEQYLVAALEEIDFKVVEDLLKSGIPPAEAFGVRLLLLKKQALEQISDEIILGILENAYQPVREGGIAILSSLNNEELLQRPSLLLQTAIASYSDVRQGVRPVLARLVKEYKDLAVWLVNELVPLLMRKETSEGLHNDIANILGNELVGHLHDIDKATALRLTYSNYRATQAFGVLVLEKYIPPAELSIRQVIATGNHELKEVREWCWRFFEQQLPRIRYERDDAIGLLDAKWDDTRAFAMQFFRTQFRDEDWSAETLVAIADSVHPIVQAFGRELLTRFFKAEDGLNYLLKLSQHPGVSMQTFATNYLAQYAAGEPDRLRELDFYFRSVLSRVNKARVAKERIFAFLEQESLKSAAAAEYIAAVIAHISATVAIGDKARCIQIMRRIHLQYPEISLPVQFIAIPEHSS</sequence>
<dbReference type="SMART" id="SM00773">
    <property type="entry name" value="WGR"/>
    <property type="match status" value="1"/>
</dbReference>
<dbReference type="SMART" id="SM00567">
    <property type="entry name" value="EZ_HEAT"/>
    <property type="match status" value="1"/>
</dbReference>
<dbReference type="InterPro" id="IPR004155">
    <property type="entry name" value="PBS_lyase_HEAT"/>
</dbReference>
<dbReference type="EMBL" id="QTJV01000007">
    <property type="protein sequence ID" value="RFM33347.1"/>
    <property type="molecule type" value="Genomic_DNA"/>
</dbReference>
<dbReference type="Pfam" id="PF13646">
    <property type="entry name" value="HEAT_2"/>
    <property type="match status" value="1"/>
</dbReference>
<dbReference type="CDD" id="cd07998">
    <property type="entry name" value="WGR_DNA_ligase"/>
    <property type="match status" value="1"/>
</dbReference>
<dbReference type="InterPro" id="IPR016024">
    <property type="entry name" value="ARM-type_fold"/>
</dbReference>
<keyword evidence="3" id="KW-1185">Reference proteome</keyword>
<dbReference type="PROSITE" id="PS51977">
    <property type="entry name" value="WGR"/>
    <property type="match status" value="1"/>
</dbReference>
<dbReference type="InterPro" id="IPR008893">
    <property type="entry name" value="WGR_domain"/>
</dbReference>
<protein>
    <submittedName>
        <fullName evidence="2">WGR domain-containing protein</fullName>
    </submittedName>
</protein>
<feature type="domain" description="WGR" evidence="1">
    <location>
        <begin position="1"/>
        <end position="89"/>
    </location>
</feature>
<dbReference type="Gene3D" id="1.25.10.10">
    <property type="entry name" value="Leucine-rich Repeat Variant"/>
    <property type="match status" value="1"/>
</dbReference>
<evidence type="ECO:0000313" key="3">
    <source>
        <dbReference type="Proteomes" id="UP000261174"/>
    </source>
</evidence>